<dbReference type="SMART" id="SM00240">
    <property type="entry name" value="FHA"/>
    <property type="match status" value="1"/>
</dbReference>
<reference evidence="4 5" key="1">
    <citation type="submission" date="2019-04" db="EMBL/GenBank/DDBJ databases">
        <title>Microbes associate with the intestines of laboratory mice.</title>
        <authorList>
            <person name="Navarre W."/>
            <person name="Wong E."/>
            <person name="Huang K."/>
            <person name="Tropini C."/>
            <person name="Ng K."/>
            <person name="Yu B."/>
        </authorList>
    </citation>
    <scope>NUCLEOTIDE SEQUENCE [LARGE SCALE GENOMIC DNA]</scope>
    <source>
        <strain evidence="4 5">NM07_P-09</strain>
    </source>
</reference>
<feature type="domain" description="FHA" evidence="3">
    <location>
        <begin position="360"/>
        <end position="410"/>
    </location>
</feature>
<dbReference type="InterPro" id="IPR050923">
    <property type="entry name" value="Cell_Proc_Reg/RNA_Proc"/>
</dbReference>
<keyword evidence="5" id="KW-1185">Reference proteome</keyword>
<organism evidence="4 5">
    <name type="scientific">Muricaecibacterium torontonense</name>
    <dbReference type="NCBI Taxonomy" id="3032871"/>
    <lineage>
        <taxon>Bacteria</taxon>
        <taxon>Bacillati</taxon>
        <taxon>Actinomycetota</taxon>
        <taxon>Coriobacteriia</taxon>
        <taxon>Coriobacteriales</taxon>
        <taxon>Atopobiaceae</taxon>
        <taxon>Muricaecibacterium</taxon>
    </lineage>
</organism>
<proteinExistence type="predicted"/>
<dbReference type="InterPro" id="IPR042287">
    <property type="entry name" value="FhaA_N_sf"/>
</dbReference>
<dbReference type="CDD" id="cd00060">
    <property type="entry name" value="FHA"/>
    <property type="match status" value="1"/>
</dbReference>
<dbReference type="InterPro" id="IPR000253">
    <property type="entry name" value="FHA_dom"/>
</dbReference>
<dbReference type="RefSeq" id="WP_136011786.1">
    <property type="nucleotide sequence ID" value="NZ_SRYE01000001.1"/>
</dbReference>
<dbReference type="Pfam" id="PF00498">
    <property type="entry name" value="FHA"/>
    <property type="match status" value="1"/>
</dbReference>
<evidence type="ECO:0000256" key="1">
    <source>
        <dbReference type="ARBA" id="ARBA00022553"/>
    </source>
</evidence>
<dbReference type="Proteomes" id="UP000310263">
    <property type="component" value="Unassembled WGS sequence"/>
</dbReference>
<dbReference type="Gene3D" id="2.60.200.20">
    <property type="match status" value="1"/>
</dbReference>
<evidence type="ECO:0000259" key="3">
    <source>
        <dbReference type="PROSITE" id="PS50006"/>
    </source>
</evidence>
<dbReference type="PROSITE" id="PS50006">
    <property type="entry name" value="FHA_DOMAIN"/>
    <property type="match status" value="1"/>
</dbReference>
<dbReference type="Pfam" id="PF12401">
    <property type="entry name" value="FhaA_N"/>
    <property type="match status" value="1"/>
</dbReference>
<feature type="region of interest" description="Disordered" evidence="2">
    <location>
        <begin position="300"/>
        <end position="320"/>
    </location>
</feature>
<dbReference type="InterPro" id="IPR008984">
    <property type="entry name" value="SMAD_FHA_dom_sf"/>
</dbReference>
<evidence type="ECO:0000256" key="2">
    <source>
        <dbReference type="SAM" id="MobiDB-lite"/>
    </source>
</evidence>
<comment type="caution">
    <text evidence="4">The sequence shown here is derived from an EMBL/GenBank/DDBJ whole genome shotgun (WGS) entry which is preliminary data.</text>
</comment>
<sequence>MNFLNVFEERISGLFGDSAQAAAPFSFKKLAKKASSELEKETYVINGVDTAPALFTVLISADDDAAMRPLYASLTQETALFLEAHAQRRGYTFVGAPLVRFMVDPSLKHGKFSVFAENVDARTLDHLRVEEQEVLSGAPAAAPAQGRAAATPRAGASGRPRANALEAGLGPIGSPVADGADAGLDVISPSTVLDVVEDAYISEQPGVPVARPEAPVGSNLALRPEPVAPYADNGVPQAAVPAAGGPSFSAAENAPAAGAGAPSRRHAASTPLVNPHADGSYSATPSYAGYDVPGAPAPVAPSVQQPATSVPGPTMAPPTQRRNVPLVNPRAGAAPRATGPSAVLIDRQSGRTYACTSDRCIIGRERTTGGIVLHDPNVSRRHAELSYQGGHWLISDLKSMNGTLVNDVDIERCVLRDGDLITLGLTNLEFREG</sequence>
<protein>
    <submittedName>
        <fullName evidence="4">DUF2662 domain-containing protein</fullName>
    </submittedName>
</protein>
<dbReference type="Gene3D" id="3.30.2320.60">
    <property type="entry name" value="FhaA, phosphopeptide-binding domain (DUF3662)"/>
    <property type="match status" value="1"/>
</dbReference>
<feature type="compositionally biased region" description="Low complexity" evidence="2">
    <location>
        <begin position="242"/>
        <end position="262"/>
    </location>
</feature>
<gene>
    <name evidence="4" type="ORF">E5334_01240</name>
</gene>
<keyword evidence="1" id="KW-0597">Phosphoprotein</keyword>
<dbReference type="AlphaFoldDB" id="A0A4V3RRE9"/>
<accession>A0A4V3RRE9</accession>
<name>A0A4V3RRE9_9ACTN</name>
<dbReference type="InterPro" id="IPR022128">
    <property type="entry name" value="FhaA_N"/>
</dbReference>
<feature type="compositionally biased region" description="Low complexity" evidence="2">
    <location>
        <begin position="137"/>
        <end position="160"/>
    </location>
</feature>
<dbReference type="SUPFAM" id="SSF49879">
    <property type="entry name" value="SMAD/FHA domain"/>
    <property type="match status" value="1"/>
</dbReference>
<feature type="region of interest" description="Disordered" evidence="2">
    <location>
        <begin position="136"/>
        <end position="160"/>
    </location>
</feature>
<evidence type="ECO:0000313" key="4">
    <source>
        <dbReference type="EMBL" id="TGY63160.1"/>
    </source>
</evidence>
<dbReference type="PANTHER" id="PTHR23308">
    <property type="entry name" value="NUCLEAR INHIBITOR OF PROTEIN PHOSPHATASE-1"/>
    <property type="match status" value="1"/>
</dbReference>
<feature type="region of interest" description="Disordered" evidence="2">
    <location>
        <begin position="242"/>
        <end position="280"/>
    </location>
</feature>
<evidence type="ECO:0000313" key="5">
    <source>
        <dbReference type="Proteomes" id="UP000310263"/>
    </source>
</evidence>
<dbReference type="EMBL" id="SRYE01000001">
    <property type="protein sequence ID" value="TGY63160.1"/>
    <property type="molecule type" value="Genomic_DNA"/>
</dbReference>
<dbReference type="OrthoDB" id="151099at2"/>